<dbReference type="NCBIfam" id="TIGR01439">
    <property type="entry name" value="lp_hng_hel_AbrB"/>
    <property type="match status" value="1"/>
</dbReference>
<protein>
    <submittedName>
        <fullName evidence="2">AbrB/MazE/SpoVT family DNA-binding domain-containing protein</fullName>
    </submittedName>
</protein>
<dbReference type="SUPFAM" id="SSF89447">
    <property type="entry name" value="AbrB/MazE/MraZ-like"/>
    <property type="match status" value="1"/>
</dbReference>
<proteinExistence type="predicted"/>
<dbReference type="Pfam" id="PF04014">
    <property type="entry name" value="MazE_antitoxin"/>
    <property type="match status" value="1"/>
</dbReference>
<organism evidence="2 3">
    <name type="scientific">Actinocrinis puniceicyclus</name>
    <dbReference type="NCBI Taxonomy" id="977794"/>
    <lineage>
        <taxon>Bacteria</taxon>
        <taxon>Bacillati</taxon>
        <taxon>Actinomycetota</taxon>
        <taxon>Actinomycetes</taxon>
        <taxon>Catenulisporales</taxon>
        <taxon>Actinospicaceae</taxon>
        <taxon>Actinocrinis</taxon>
    </lineage>
</organism>
<sequence length="97" mass="11033">MQTKERANKTTLRKKNIMTIPREIAEHMHLSEGDEFIVTEEEGRIVLTPALSIPADQAWFWTPTWQARIAEAEADRLAGNSTVYESEDEFLASLGEN</sequence>
<reference evidence="2" key="1">
    <citation type="submission" date="2021-04" db="EMBL/GenBank/DDBJ databases">
        <title>Genome based classification of Actinospica acidithermotolerans sp. nov., an actinobacterium isolated from an Indonesian hot spring.</title>
        <authorList>
            <person name="Kusuma A.B."/>
            <person name="Putra K.E."/>
            <person name="Nafisah S."/>
            <person name="Loh J."/>
            <person name="Nouioui I."/>
            <person name="Goodfellow M."/>
        </authorList>
    </citation>
    <scope>NUCLEOTIDE SEQUENCE</scope>
    <source>
        <strain evidence="2">DSM 45618</strain>
    </source>
</reference>
<dbReference type="InterPro" id="IPR007159">
    <property type="entry name" value="SpoVT-AbrB_dom"/>
</dbReference>
<evidence type="ECO:0000313" key="3">
    <source>
        <dbReference type="Proteomes" id="UP000677913"/>
    </source>
</evidence>
<evidence type="ECO:0000313" key="2">
    <source>
        <dbReference type="EMBL" id="MBS2966443.1"/>
    </source>
</evidence>
<dbReference type="EMBL" id="JAGSXH010000151">
    <property type="protein sequence ID" value="MBS2966443.1"/>
    <property type="molecule type" value="Genomic_DNA"/>
</dbReference>
<dbReference type="AlphaFoldDB" id="A0A8J8BEI9"/>
<gene>
    <name evidence="2" type="ORF">KGA66_25605</name>
</gene>
<dbReference type="RefSeq" id="WP_211471515.1">
    <property type="nucleotide sequence ID" value="NZ_JAGSXH010000151.1"/>
</dbReference>
<name>A0A8J8BEI9_9ACTN</name>
<dbReference type="SMART" id="SM00966">
    <property type="entry name" value="SpoVT_AbrB"/>
    <property type="match status" value="1"/>
</dbReference>
<dbReference type="GO" id="GO:0003677">
    <property type="term" value="F:DNA binding"/>
    <property type="evidence" value="ECO:0007669"/>
    <property type="project" value="UniProtKB-KW"/>
</dbReference>
<accession>A0A8J8BEI9</accession>
<dbReference type="Gene3D" id="2.10.260.10">
    <property type="match status" value="1"/>
</dbReference>
<keyword evidence="2" id="KW-0238">DNA-binding</keyword>
<dbReference type="InterPro" id="IPR037914">
    <property type="entry name" value="SpoVT-AbrB_sf"/>
</dbReference>
<evidence type="ECO:0000259" key="1">
    <source>
        <dbReference type="SMART" id="SM00966"/>
    </source>
</evidence>
<dbReference type="Proteomes" id="UP000677913">
    <property type="component" value="Unassembled WGS sequence"/>
</dbReference>
<keyword evidence="3" id="KW-1185">Reference proteome</keyword>
<comment type="caution">
    <text evidence="2">The sequence shown here is derived from an EMBL/GenBank/DDBJ whole genome shotgun (WGS) entry which is preliminary data.</text>
</comment>
<feature type="domain" description="SpoVT-AbrB" evidence="1">
    <location>
        <begin position="10"/>
        <end position="55"/>
    </location>
</feature>